<sequence length="96" mass="10731">MIGYWDKESPVKTSHANVKATVYVKGKQTLIAIGNFNDKDQNIKLSFDWKTLGLTPGNTILDAPEIKDFQQAVPFGVNDTIPVKSKQGWLLILQEN</sequence>
<organism evidence="2 3">
    <name type="scientific">Bacteroides sedimenti</name>
    <dbReference type="NCBI Taxonomy" id="2136147"/>
    <lineage>
        <taxon>Bacteria</taxon>
        <taxon>Pseudomonadati</taxon>
        <taxon>Bacteroidota</taxon>
        <taxon>Bacteroidia</taxon>
        <taxon>Bacteroidales</taxon>
        <taxon>Bacteroidaceae</taxon>
        <taxon>Bacteroides</taxon>
    </lineage>
</organism>
<protein>
    <recommendedName>
        <fullName evidence="1">Glycoside hydrolase 123-like N-terminal domain-containing protein</fullName>
    </recommendedName>
</protein>
<gene>
    <name evidence="2" type="ORF">BSYN_19480</name>
</gene>
<evidence type="ECO:0000313" key="3">
    <source>
        <dbReference type="Proteomes" id="UP001496674"/>
    </source>
</evidence>
<feature type="domain" description="Glycoside hydrolase 123-like N-terminal" evidence="1">
    <location>
        <begin position="1"/>
        <end position="94"/>
    </location>
</feature>
<dbReference type="Pfam" id="PF19543">
    <property type="entry name" value="GH123_N"/>
    <property type="match status" value="1"/>
</dbReference>
<evidence type="ECO:0000259" key="1">
    <source>
        <dbReference type="Pfam" id="PF19543"/>
    </source>
</evidence>
<reference evidence="2 3" key="1">
    <citation type="submission" date="2023-04" db="EMBL/GenBank/DDBJ databases">
        <title>Draft genome sequence of acteroides sedimenti strain YN3PY1.</title>
        <authorList>
            <person name="Yoshida N."/>
        </authorList>
    </citation>
    <scope>NUCLEOTIDE SEQUENCE [LARGE SCALE GENOMIC DNA]</scope>
    <source>
        <strain evidence="2 3">YN3PY1</strain>
    </source>
</reference>
<dbReference type="Proteomes" id="UP001496674">
    <property type="component" value="Chromosome"/>
</dbReference>
<dbReference type="InterPro" id="IPR045711">
    <property type="entry name" value="GH123-like_N"/>
</dbReference>
<dbReference type="EMBL" id="AP028055">
    <property type="protein sequence ID" value="BEG99683.1"/>
    <property type="molecule type" value="Genomic_DNA"/>
</dbReference>
<accession>A0ABM8IH94</accession>
<name>A0ABM8IH94_9BACE</name>
<evidence type="ECO:0000313" key="2">
    <source>
        <dbReference type="EMBL" id="BEG99683.1"/>
    </source>
</evidence>
<keyword evidence="3" id="KW-1185">Reference proteome</keyword>
<proteinExistence type="predicted"/>